<feature type="transmembrane region" description="Helical" evidence="1">
    <location>
        <begin position="281"/>
        <end position="299"/>
    </location>
</feature>
<dbReference type="SUPFAM" id="SSF55073">
    <property type="entry name" value="Nucleotide cyclase"/>
    <property type="match status" value="1"/>
</dbReference>
<feature type="transmembrane region" description="Helical" evidence="1">
    <location>
        <begin position="30"/>
        <end position="48"/>
    </location>
</feature>
<dbReference type="NCBIfam" id="TIGR00254">
    <property type="entry name" value="GGDEF"/>
    <property type="match status" value="1"/>
</dbReference>
<dbReference type="InterPro" id="IPR052163">
    <property type="entry name" value="DGC-Regulatory_Protein"/>
</dbReference>
<dbReference type="EMBL" id="BONE01000058">
    <property type="protein sequence ID" value="GIF76330.1"/>
    <property type="molecule type" value="Genomic_DNA"/>
</dbReference>
<keyword evidence="1" id="KW-0812">Transmembrane</keyword>
<feature type="transmembrane region" description="Helical" evidence="1">
    <location>
        <begin position="92"/>
        <end position="114"/>
    </location>
</feature>
<evidence type="ECO:0000259" key="2">
    <source>
        <dbReference type="PROSITE" id="PS50887"/>
    </source>
</evidence>
<feature type="domain" description="GGDEF" evidence="2">
    <location>
        <begin position="359"/>
        <end position="491"/>
    </location>
</feature>
<feature type="transmembrane region" description="Helical" evidence="1">
    <location>
        <begin position="258"/>
        <end position="275"/>
    </location>
</feature>
<protein>
    <recommendedName>
        <fullName evidence="2">GGDEF domain-containing protein</fullName>
    </recommendedName>
</protein>
<feature type="transmembrane region" description="Helical" evidence="1">
    <location>
        <begin position="219"/>
        <end position="237"/>
    </location>
</feature>
<dbReference type="Proteomes" id="UP000604117">
    <property type="component" value="Unassembled WGS sequence"/>
</dbReference>
<dbReference type="SMART" id="SM00267">
    <property type="entry name" value="GGDEF"/>
    <property type="match status" value="1"/>
</dbReference>
<feature type="transmembrane region" description="Helical" evidence="1">
    <location>
        <begin position="187"/>
        <end position="207"/>
    </location>
</feature>
<keyword evidence="4" id="KW-1185">Reference proteome</keyword>
<dbReference type="InterPro" id="IPR000160">
    <property type="entry name" value="GGDEF_dom"/>
</dbReference>
<dbReference type="PANTHER" id="PTHR46663:SF2">
    <property type="entry name" value="GGDEF DOMAIN-CONTAINING PROTEIN"/>
    <property type="match status" value="1"/>
</dbReference>
<organism evidence="3 4">
    <name type="scientific">Asanoa siamensis</name>
    <dbReference type="NCBI Taxonomy" id="926357"/>
    <lineage>
        <taxon>Bacteria</taxon>
        <taxon>Bacillati</taxon>
        <taxon>Actinomycetota</taxon>
        <taxon>Actinomycetes</taxon>
        <taxon>Micromonosporales</taxon>
        <taxon>Micromonosporaceae</taxon>
        <taxon>Asanoa</taxon>
    </lineage>
</organism>
<proteinExistence type="predicted"/>
<reference evidence="3 4" key="1">
    <citation type="submission" date="2021-01" db="EMBL/GenBank/DDBJ databases">
        <title>Whole genome shotgun sequence of Asanoa siamensis NBRC 107932.</title>
        <authorList>
            <person name="Komaki H."/>
            <person name="Tamura T."/>
        </authorList>
    </citation>
    <scope>NUCLEOTIDE SEQUENCE [LARGE SCALE GENOMIC DNA]</scope>
    <source>
        <strain evidence="3 4">NBRC 107932</strain>
    </source>
</reference>
<feature type="transmembrane region" description="Helical" evidence="1">
    <location>
        <begin position="126"/>
        <end position="147"/>
    </location>
</feature>
<dbReference type="Pfam" id="PF00990">
    <property type="entry name" value="GGDEF"/>
    <property type="match status" value="1"/>
</dbReference>
<evidence type="ECO:0000256" key="1">
    <source>
        <dbReference type="SAM" id="Phobius"/>
    </source>
</evidence>
<accession>A0ABQ4CYH3</accession>
<evidence type="ECO:0000313" key="3">
    <source>
        <dbReference type="EMBL" id="GIF76330.1"/>
    </source>
</evidence>
<evidence type="ECO:0000313" key="4">
    <source>
        <dbReference type="Proteomes" id="UP000604117"/>
    </source>
</evidence>
<keyword evidence="1" id="KW-1133">Transmembrane helix</keyword>
<feature type="transmembrane region" description="Helical" evidence="1">
    <location>
        <begin position="60"/>
        <end position="80"/>
    </location>
</feature>
<name>A0ABQ4CYH3_9ACTN</name>
<feature type="transmembrane region" description="Helical" evidence="1">
    <location>
        <begin position="159"/>
        <end position="180"/>
    </location>
</feature>
<dbReference type="InterPro" id="IPR029787">
    <property type="entry name" value="Nucleotide_cyclase"/>
</dbReference>
<dbReference type="InterPro" id="IPR043128">
    <property type="entry name" value="Rev_trsase/Diguanyl_cyclase"/>
</dbReference>
<dbReference type="Gene3D" id="3.30.70.270">
    <property type="match status" value="1"/>
</dbReference>
<gene>
    <name evidence="3" type="ORF">Asi02nite_58480</name>
</gene>
<dbReference type="RefSeq" id="WP_275410404.1">
    <property type="nucleotide sequence ID" value="NZ_BONE01000058.1"/>
</dbReference>
<comment type="caution">
    <text evidence="3">The sequence shown here is derived from an EMBL/GenBank/DDBJ whole genome shotgun (WGS) entry which is preliminary data.</text>
</comment>
<dbReference type="PANTHER" id="PTHR46663">
    <property type="entry name" value="DIGUANYLATE CYCLASE DGCT-RELATED"/>
    <property type="match status" value="1"/>
</dbReference>
<dbReference type="CDD" id="cd01949">
    <property type="entry name" value="GGDEF"/>
    <property type="match status" value="1"/>
</dbReference>
<dbReference type="PROSITE" id="PS50887">
    <property type="entry name" value="GGDEF"/>
    <property type="match status" value="1"/>
</dbReference>
<sequence length="491" mass="52483">MDRVLGGALLLFVVAAIVTGWGPAPGVTAWAAQAVLLGTFTFLSWQLAQRRGQPAGRRHFWEVAAVAGLVLAAGAVLRAVEAVTDAESATAIRTVPGILFTVGTGALLASMVARPWRIPRRQRTRLWLDIVIVLAGAAVAIWIVTVIGRSEADRPHQVVWAIVGAATLLVAAFALVRVVFTRSAPVRLLAGITLALAVALFGVDRVLNAEILDSPDIRAILVARMVWGLLLVAGARFEQLRRPPAKVPPRARRSGARLPFVAIVATQVLLVVLLITDGLTIRTWGALTGSVVVTALVLIRQHIVLSDNERLVRRLDVTVVALARQEERLRYAAGHDHLTGLSNRAHFDEQAERAGAHPGGRAVLLLDLDAFKSVNDTLGHHAGDDLLRATAGRITRCVRPGDTVARLGGDEFCVLLTDASTADAVGIAHRILVAVGERIRIAHRTLRPSASIGIAAGGHRPVEALLREADEAMYEAKRRHSGFHLHPDAGA</sequence>
<keyword evidence="1" id="KW-0472">Membrane</keyword>